<dbReference type="SMART" id="SM00393">
    <property type="entry name" value="R3H"/>
    <property type="match status" value="1"/>
</dbReference>
<dbReference type="AlphaFoldDB" id="A0A024GU69"/>
<comment type="caution">
    <text evidence="9">The sequence shown here is derived from an EMBL/GenBank/DDBJ whole genome shotgun (WGS) entry which is preliminary data.</text>
</comment>
<feature type="region of interest" description="Disordered" evidence="4">
    <location>
        <begin position="268"/>
        <end position="321"/>
    </location>
</feature>
<dbReference type="Pfam" id="PF01424">
    <property type="entry name" value="R3H"/>
    <property type="match status" value="1"/>
</dbReference>
<keyword evidence="3" id="KW-0862">Zinc</keyword>
<dbReference type="InterPro" id="IPR000571">
    <property type="entry name" value="Znf_CCCH"/>
</dbReference>
<name>A0A024GU69_9STRA</name>
<accession>A0A024GU69</accession>
<organism evidence="9 10">
    <name type="scientific">Albugo candida</name>
    <dbReference type="NCBI Taxonomy" id="65357"/>
    <lineage>
        <taxon>Eukaryota</taxon>
        <taxon>Sar</taxon>
        <taxon>Stramenopiles</taxon>
        <taxon>Oomycota</taxon>
        <taxon>Peronosporomycetes</taxon>
        <taxon>Albuginales</taxon>
        <taxon>Albuginaceae</taxon>
        <taxon>Albugo</taxon>
    </lineage>
</organism>
<dbReference type="SUPFAM" id="SSF82708">
    <property type="entry name" value="R3H domain"/>
    <property type="match status" value="1"/>
</dbReference>
<dbReference type="InterPro" id="IPR001374">
    <property type="entry name" value="R3H_dom"/>
</dbReference>
<dbReference type="SUPFAM" id="SSF54928">
    <property type="entry name" value="RNA-binding domain, RBD"/>
    <property type="match status" value="1"/>
</dbReference>
<dbReference type="Gene3D" id="3.30.70.330">
    <property type="match status" value="1"/>
</dbReference>
<evidence type="ECO:0000256" key="3">
    <source>
        <dbReference type="PROSITE-ProRule" id="PRU00723"/>
    </source>
</evidence>
<dbReference type="Gene3D" id="3.30.1370.50">
    <property type="entry name" value="R3H-like domain"/>
    <property type="match status" value="1"/>
</dbReference>
<keyword evidence="2" id="KW-0694">RNA-binding</keyword>
<feature type="domain" description="R3H" evidence="8">
    <location>
        <begin position="320"/>
        <end position="382"/>
    </location>
</feature>
<feature type="compositionally biased region" description="Polar residues" evidence="4">
    <location>
        <begin position="312"/>
        <end position="321"/>
    </location>
</feature>
<dbReference type="InParanoid" id="A0A024GU69"/>
<dbReference type="STRING" id="65357.A0A024GU69"/>
<evidence type="ECO:0000313" key="10">
    <source>
        <dbReference type="Proteomes" id="UP000053237"/>
    </source>
</evidence>
<evidence type="ECO:0000259" key="5">
    <source>
        <dbReference type="PROSITE" id="PS50102"/>
    </source>
</evidence>
<dbReference type="InterPro" id="IPR000315">
    <property type="entry name" value="Znf_B-box"/>
</dbReference>
<keyword evidence="3" id="KW-0479">Metal-binding</keyword>
<evidence type="ECO:0000259" key="6">
    <source>
        <dbReference type="PROSITE" id="PS50103"/>
    </source>
</evidence>
<dbReference type="PROSITE" id="PS50102">
    <property type="entry name" value="RRM"/>
    <property type="match status" value="1"/>
</dbReference>
<evidence type="ECO:0000313" key="9">
    <source>
        <dbReference type="EMBL" id="CCI50286.1"/>
    </source>
</evidence>
<evidence type="ECO:0000256" key="4">
    <source>
        <dbReference type="SAM" id="MobiDB-lite"/>
    </source>
</evidence>
<dbReference type="PROSITE" id="PS50103">
    <property type="entry name" value="ZF_C3H1"/>
    <property type="match status" value="1"/>
</dbReference>
<dbReference type="SMART" id="SM00356">
    <property type="entry name" value="ZnF_C3H1"/>
    <property type="match status" value="1"/>
</dbReference>
<sequence length="382" mass="43197">MKSSQWSSREVSHVVKIENVPSSITDRQISMAFRIYGPIVDIQNRSAANETAIVIFEQEPHALCAVKRTNRSIFYGRQIKTIYRKSVKTGRICSNFRRGQCQLGADCKSLHQLPDGSFAAKTPNSDSKSIVKEPSNNVNTETFQCFECEKSISQAVGVRCRSCQCDSQAPMYCVSCDMYIHSSCKAMQKHVREYQIVSEQSFCSECDETRPNVWCTQCKALYCSQCDVKAHQFKGTRQHDRKCLHIEKVENEKKLRYIETTPKIALSSESESEIESEMETAPVKVKEAKKSDTMDETIASKKRKIDTKSHSSRNSATISEGSTHSLVKRIEAYRVSIDSTPMHLSTSLNSFERLLAHDCAERLGLQHQSIGEGLDRHIIISK</sequence>
<dbReference type="OrthoDB" id="411372at2759"/>
<dbReference type="InterPro" id="IPR036867">
    <property type="entry name" value="R3H_dom_sf"/>
</dbReference>
<protein>
    <recommendedName>
        <fullName evidence="11">R3H domain-containing protein</fullName>
    </recommendedName>
</protein>
<dbReference type="CDD" id="cd00590">
    <property type="entry name" value="RRM_SF"/>
    <property type="match status" value="1"/>
</dbReference>
<gene>
    <name evidence="9" type="ORF">BN9_119430</name>
</gene>
<feature type="zinc finger region" description="C3H1-type" evidence="3">
    <location>
        <begin position="88"/>
        <end position="114"/>
    </location>
</feature>
<proteinExistence type="predicted"/>
<reference evidence="9 10" key="1">
    <citation type="submission" date="2012-05" db="EMBL/GenBank/DDBJ databases">
        <title>Recombination and specialization in a pathogen metapopulation.</title>
        <authorList>
            <person name="Gardiner A."/>
            <person name="Kemen E."/>
            <person name="Schultz-Larsen T."/>
            <person name="MacLean D."/>
            <person name="Van Oosterhout C."/>
            <person name="Jones J.D.G."/>
        </authorList>
    </citation>
    <scope>NUCLEOTIDE SEQUENCE [LARGE SCALE GENOMIC DNA]</scope>
    <source>
        <strain evidence="9 10">Ac Nc2</strain>
    </source>
</reference>
<evidence type="ECO:0000256" key="2">
    <source>
        <dbReference type="PROSITE-ProRule" id="PRU00176"/>
    </source>
</evidence>
<dbReference type="GO" id="GO:0008270">
    <property type="term" value="F:zinc ion binding"/>
    <property type="evidence" value="ECO:0007669"/>
    <property type="project" value="UniProtKB-KW"/>
</dbReference>
<dbReference type="CDD" id="cd19757">
    <property type="entry name" value="Bbox1"/>
    <property type="match status" value="1"/>
</dbReference>
<feature type="domain" description="B box-type" evidence="7">
    <location>
        <begin position="198"/>
        <end position="244"/>
    </location>
</feature>
<dbReference type="InterPro" id="IPR012677">
    <property type="entry name" value="Nucleotide-bd_a/b_plait_sf"/>
</dbReference>
<dbReference type="EMBL" id="CAIX01000443">
    <property type="protein sequence ID" value="CCI50286.1"/>
    <property type="molecule type" value="Genomic_DNA"/>
</dbReference>
<evidence type="ECO:0000256" key="1">
    <source>
        <dbReference type="PROSITE-ProRule" id="PRU00024"/>
    </source>
</evidence>
<keyword evidence="10" id="KW-1185">Reference proteome</keyword>
<keyword evidence="1" id="KW-0863">Zinc-finger</keyword>
<dbReference type="InterPro" id="IPR000504">
    <property type="entry name" value="RRM_dom"/>
</dbReference>
<feature type="domain" description="C3H1-type" evidence="6">
    <location>
        <begin position="88"/>
        <end position="114"/>
    </location>
</feature>
<dbReference type="Proteomes" id="UP000053237">
    <property type="component" value="Unassembled WGS sequence"/>
</dbReference>
<feature type="compositionally biased region" description="Basic and acidic residues" evidence="4">
    <location>
        <begin position="284"/>
        <end position="293"/>
    </location>
</feature>
<evidence type="ECO:0000259" key="8">
    <source>
        <dbReference type="PROSITE" id="PS51061"/>
    </source>
</evidence>
<evidence type="ECO:0008006" key="11">
    <source>
        <dbReference type="Google" id="ProtNLM"/>
    </source>
</evidence>
<dbReference type="PROSITE" id="PS50119">
    <property type="entry name" value="ZF_BBOX"/>
    <property type="match status" value="1"/>
</dbReference>
<dbReference type="Pfam" id="PF22586">
    <property type="entry name" value="ANCHR-like_BBOX"/>
    <property type="match status" value="1"/>
</dbReference>
<feature type="domain" description="RRM" evidence="5">
    <location>
        <begin position="13"/>
        <end position="86"/>
    </location>
</feature>
<dbReference type="InterPro" id="IPR035979">
    <property type="entry name" value="RBD_domain_sf"/>
</dbReference>
<dbReference type="Pfam" id="PF00076">
    <property type="entry name" value="RRM_1"/>
    <property type="match status" value="1"/>
</dbReference>
<evidence type="ECO:0000259" key="7">
    <source>
        <dbReference type="PROSITE" id="PS50119"/>
    </source>
</evidence>
<dbReference type="CDD" id="cd02325">
    <property type="entry name" value="R3H"/>
    <property type="match status" value="1"/>
</dbReference>
<dbReference type="GO" id="GO:0003723">
    <property type="term" value="F:RNA binding"/>
    <property type="evidence" value="ECO:0007669"/>
    <property type="project" value="UniProtKB-UniRule"/>
</dbReference>
<dbReference type="PROSITE" id="PS51061">
    <property type="entry name" value="R3H"/>
    <property type="match status" value="1"/>
</dbReference>